<accession>X1JU34</accession>
<protein>
    <recommendedName>
        <fullName evidence="4">Aconitase/3-isopropylmalate dehydratase large subunit alpha/beta/alpha domain-containing protein</fullName>
    </recommendedName>
</protein>
<proteinExistence type="predicted"/>
<keyword evidence="2" id="KW-0408">Iron</keyword>
<evidence type="ECO:0000256" key="1">
    <source>
        <dbReference type="ARBA" id="ARBA00022723"/>
    </source>
</evidence>
<dbReference type="PROSITE" id="PS00450">
    <property type="entry name" value="ACONITASE_1"/>
    <property type="match status" value="1"/>
</dbReference>
<dbReference type="Gene3D" id="3.30.499.10">
    <property type="entry name" value="Aconitase, domain 3"/>
    <property type="match status" value="1"/>
</dbReference>
<evidence type="ECO:0000313" key="5">
    <source>
        <dbReference type="EMBL" id="GAH73318.1"/>
    </source>
</evidence>
<evidence type="ECO:0000256" key="2">
    <source>
        <dbReference type="ARBA" id="ARBA00023004"/>
    </source>
</evidence>
<feature type="domain" description="Aconitase/3-isopropylmalate dehydratase large subunit alpha/beta/alpha" evidence="4">
    <location>
        <begin position="17"/>
        <end position="46"/>
    </location>
</feature>
<organism evidence="5">
    <name type="scientific">marine sediment metagenome</name>
    <dbReference type="NCBI Taxonomy" id="412755"/>
    <lineage>
        <taxon>unclassified sequences</taxon>
        <taxon>metagenomes</taxon>
        <taxon>ecological metagenomes</taxon>
    </lineage>
</organism>
<dbReference type="EMBL" id="BARU01029987">
    <property type="protein sequence ID" value="GAH73318.1"/>
    <property type="molecule type" value="Genomic_DNA"/>
</dbReference>
<dbReference type="GO" id="GO:0051536">
    <property type="term" value="F:iron-sulfur cluster binding"/>
    <property type="evidence" value="ECO:0007669"/>
    <property type="project" value="UniProtKB-KW"/>
</dbReference>
<dbReference type="InterPro" id="IPR001030">
    <property type="entry name" value="Acoase/IPM_deHydtase_lsu_aba"/>
</dbReference>
<gene>
    <name evidence="5" type="ORF">S03H2_47638</name>
</gene>
<keyword evidence="3" id="KW-0411">Iron-sulfur</keyword>
<evidence type="ECO:0000259" key="4">
    <source>
        <dbReference type="Pfam" id="PF00330"/>
    </source>
</evidence>
<dbReference type="SUPFAM" id="SSF53732">
    <property type="entry name" value="Aconitase iron-sulfur domain"/>
    <property type="match status" value="1"/>
</dbReference>
<dbReference type="Pfam" id="PF00330">
    <property type="entry name" value="Aconitase"/>
    <property type="match status" value="1"/>
</dbReference>
<dbReference type="InterPro" id="IPR015931">
    <property type="entry name" value="Acnase/IPM_dHydase_lsu_aba_1/3"/>
</dbReference>
<dbReference type="GO" id="GO:0046872">
    <property type="term" value="F:metal ion binding"/>
    <property type="evidence" value="ECO:0007669"/>
    <property type="project" value="UniProtKB-KW"/>
</dbReference>
<keyword evidence="1" id="KW-0479">Metal-binding</keyword>
<evidence type="ECO:0000256" key="3">
    <source>
        <dbReference type="ARBA" id="ARBA00023014"/>
    </source>
</evidence>
<dbReference type="InterPro" id="IPR036008">
    <property type="entry name" value="Aconitase_4Fe-4S_dom"/>
</dbReference>
<dbReference type="InterPro" id="IPR018136">
    <property type="entry name" value="Aconitase_4Fe-4S_BS"/>
</dbReference>
<sequence>LPHSPDNVKSISEVHGMKIELDQVVIGSCTNGRLADLRNAAKILKNRKINIR</sequence>
<feature type="non-terminal residue" evidence="5">
    <location>
        <position position="1"/>
    </location>
</feature>
<name>X1JU34_9ZZZZ</name>
<reference evidence="5" key="1">
    <citation type="journal article" date="2014" name="Front. Microbiol.">
        <title>High frequency of phylogenetically diverse reductive dehalogenase-homologous genes in deep subseafloor sedimentary metagenomes.</title>
        <authorList>
            <person name="Kawai M."/>
            <person name="Futagami T."/>
            <person name="Toyoda A."/>
            <person name="Takaki Y."/>
            <person name="Nishi S."/>
            <person name="Hori S."/>
            <person name="Arai W."/>
            <person name="Tsubouchi T."/>
            <person name="Morono Y."/>
            <person name="Uchiyama I."/>
            <person name="Ito T."/>
            <person name="Fujiyama A."/>
            <person name="Inagaki F."/>
            <person name="Takami H."/>
        </authorList>
    </citation>
    <scope>NUCLEOTIDE SEQUENCE</scope>
    <source>
        <strain evidence="5">Expedition CK06-06</strain>
    </source>
</reference>
<dbReference type="AlphaFoldDB" id="X1JU34"/>
<comment type="caution">
    <text evidence="5">The sequence shown here is derived from an EMBL/GenBank/DDBJ whole genome shotgun (WGS) entry which is preliminary data.</text>
</comment>